<dbReference type="InterPro" id="IPR013187">
    <property type="entry name" value="F-box-assoc_dom_typ3"/>
</dbReference>
<reference evidence="3" key="2">
    <citation type="submission" date="2025-08" db="UniProtKB">
        <authorList>
            <consortium name="RefSeq"/>
        </authorList>
    </citation>
    <scope>IDENTIFICATION</scope>
    <source>
        <tissue evidence="3">Leaf</tissue>
    </source>
</reference>
<proteinExistence type="predicted"/>
<sequence>MDTETNKQKCQSDEPPTRYGFDSLPHEIVLDIASRLPITSLVQFKFVRKSFYNLSHDPELVNLHLSRALKNDPCIIFQLDDNQLYFLELSDLGMEKVVRKISTLFSNFEPNLYEVIGSCHGLLCTCECLISDALYVYNPFTGDYKQLPCYITLYEKKESVLGFRFHPITKEYKVIKIIYYHDSRLFNVSKGEVFTLGGNSWRTIEKVDYLVDSDYQGIMLNRKMYWLTRFGEYYGSGDRLIVSFDLADEVFAEVPKVDFNADPRTDTFHLEVLGGSLDKPRIHEYHLAVLGDCFAVAIALPPQKGGRI</sequence>
<dbReference type="NCBIfam" id="TIGR01640">
    <property type="entry name" value="F_box_assoc_1"/>
    <property type="match status" value="1"/>
</dbReference>
<dbReference type="SUPFAM" id="SSF81383">
    <property type="entry name" value="F-box domain"/>
    <property type="match status" value="1"/>
</dbReference>
<protein>
    <submittedName>
        <fullName evidence="3">F-box protein At3g07870-like</fullName>
    </submittedName>
</protein>
<name>A0A1S4A8P0_TOBAC</name>
<dbReference type="Gene3D" id="1.20.1280.50">
    <property type="match status" value="1"/>
</dbReference>
<organism evidence="2 3">
    <name type="scientific">Nicotiana tabacum</name>
    <name type="common">Common tobacco</name>
    <dbReference type="NCBI Taxonomy" id="4097"/>
    <lineage>
        <taxon>Eukaryota</taxon>
        <taxon>Viridiplantae</taxon>
        <taxon>Streptophyta</taxon>
        <taxon>Embryophyta</taxon>
        <taxon>Tracheophyta</taxon>
        <taxon>Spermatophyta</taxon>
        <taxon>Magnoliopsida</taxon>
        <taxon>eudicotyledons</taxon>
        <taxon>Gunneridae</taxon>
        <taxon>Pentapetalae</taxon>
        <taxon>asterids</taxon>
        <taxon>lamiids</taxon>
        <taxon>Solanales</taxon>
        <taxon>Solanaceae</taxon>
        <taxon>Nicotianoideae</taxon>
        <taxon>Nicotianeae</taxon>
        <taxon>Nicotiana</taxon>
    </lineage>
</organism>
<dbReference type="Pfam" id="PF00646">
    <property type="entry name" value="F-box"/>
    <property type="match status" value="1"/>
</dbReference>
<evidence type="ECO:0000313" key="2">
    <source>
        <dbReference type="Proteomes" id="UP000790787"/>
    </source>
</evidence>
<evidence type="ECO:0000313" key="3">
    <source>
        <dbReference type="RefSeq" id="XP_016472946.1"/>
    </source>
</evidence>
<dbReference type="PROSITE" id="PS50181">
    <property type="entry name" value="FBOX"/>
    <property type="match status" value="1"/>
</dbReference>
<dbReference type="Proteomes" id="UP000790787">
    <property type="component" value="Chromosome 8"/>
</dbReference>
<dbReference type="PaxDb" id="4097-A0A1S4A8P0"/>
<dbReference type="PANTHER" id="PTHR31672">
    <property type="entry name" value="BNACNNG10540D PROTEIN"/>
    <property type="match status" value="1"/>
</dbReference>
<evidence type="ECO:0000259" key="1">
    <source>
        <dbReference type="PROSITE" id="PS50181"/>
    </source>
</evidence>
<dbReference type="OrthoDB" id="1894463at2759"/>
<dbReference type="RefSeq" id="XP_016472946.1">
    <property type="nucleotide sequence ID" value="XM_016617460.1"/>
</dbReference>
<dbReference type="InterPro" id="IPR050796">
    <property type="entry name" value="SCF_F-box_component"/>
</dbReference>
<reference evidence="2" key="1">
    <citation type="journal article" date="2014" name="Nat. Commun.">
        <title>The tobacco genome sequence and its comparison with those of tomato and potato.</title>
        <authorList>
            <person name="Sierro N."/>
            <person name="Battey J.N."/>
            <person name="Ouadi S."/>
            <person name="Bakaher N."/>
            <person name="Bovet L."/>
            <person name="Willig A."/>
            <person name="Goepfert S."/>
            <person name="Peitsch M.C."/>
            <person name="Ivanov N.V."/>
        </authorList>
    </citation>
    <scope>NUCLEOTIDE SEQUENCE [LARGE SCALE GENOMIC DNA]</scope>
</reference>
<feature type="domain" description="F-box" evidence="1">
    <location>
        <begin position="18"/>
        <end position="68"/>
    </location>
</feature>
<gene>
    <name evidence="3" type="primary">LOC107794899</name>
</gene>
<dbReference type="InterPro" id="IPR001810">
    <property type="entry name" value="F-box_dom"/>
</dbReference>
<dbReference type="AlphaFoldDB" id="A0A1S4A8P0"/>
<dbReference type="STRING" id="4097.A0A1S4A8P0"/>
<dbReference type="GeneID" id="107794899"/>
<dbReference type="OMA" id="EPPTRYG"/>
<dbReference type="InterPro" id="IPR017451">
    <property type="entry name" value="F-box-assoc_interact_dom"/>
</dbReference>
<dbReference type="InterPro" id="IPR036047">
    <property type="entry name" value="F-box-like_dom_sf"/>
</dbReference>
<dbReference type="Pfam" id="PF08268">
    <property type="entry name" value="FBA_3"/>
    <property type="match status" value="1"/>
</dbReference>
<accession>A0A1S4A8P0</accession>
<keyword evidence="2" id="KW-1185">Reference proteome</keyword>
<dbReference type="KEGG" id="nta:107794899"/>